<dbReference type="EMBL" id="BKCJ011779603">
    <property type="protein sequence ID" value="GFD52226.1"/>
    <property type="molecule type" value="Genomic_DNA"/>
</dbReference>
<reference evidence="2" key="1">
    <citation type="journal article" date="2019" name="Sci. Rep.">
        <title>Draft genome of Tanacetum cinerariifolium, the natural source of mosquito coil.</title>
        <authorList>
            <person name="Yamashiro T."/>
            <person name="Shiraishi A."/>
            <person name="Satake H."/>
            <person name="Nakayama K."/>
        </authorList>
    </citation>
    <scope>NUCLEOTIDE SEQUENCE</scope>
</reference>
<gene>
    <name evidence="2" type="ORF">Tci_924195</name>
</gene>
<organism evidence="2">
    <name type="scientific">Tanacetum cinerariifolium</name>
    <name type="common">Dalmatian daisy</name>
    <name type="synonym">Chrysanthemum cinerariifolium</name>
    <dbReference type="NCBI Taxonomy" id="118510"/>
    <lineage>
        <taxon>Eukaryota</taxon>
        <taxon>Viridiplantae</taxon>
        <taxon>Streptophyta</taxon>
        <taxon>Embryophyta</taxon>
        <taxon>Tracheophyta</taxon>
        <taxon>Spermatophyta</taxon>
        <taxon>Magnoliopsida</taxon>
        <taxon>eudicotyledons</taxon>
        <taxon>Gunneridae</taxon>
        <taxon>Pentapetalae</taxon>
        <taxon>asterids</taxon>
        <taxon>campanulids</taxon>
        <taxon>Asterales</taxon>
        <taxon>Asteraceae</taxon>
        <taxon>Asteroideae</taxon>
        <taxon>Anthemideae</taxon>
        <taxon>Anthemidinae</taxon>
        <taxon>Tanacetum</taxon>
    </lineage>
</organism>
<evidence type="ECO:0000256" key="1">
    <source>
        <dbReference type="SAM" id="MobiDB-lite"/>
    </source>
</evidence>
<accession>A0A699X2W1</accession>
<comment type="caution">
    <text evidence="2">The sequence shown here is derived from an EMBL/GenBank/DDBJ whole genome shotgun (WGS) entry which is preliminary data.</text>
</comment>
<evidence type="ECO:0000313" key="2">
    <source>
        <dbReference type="EMBL" id="GFD52226.1"/>
    </source>
</evidence>
<protein>
    <submittedName>
        <fullName evidence="2">Uncharacterized protein</fullName>
    </submittedName>
</protein>
<feature type="region of interest" description="Disordered" evidence="1">
    <location>
        <begin position="62"/>
        <end position="90"/>
    </location>
</feature>
<name>A0A699X2W1_TANCI</name>
<feature type="non-terminal residue" evidence="2">
    <location>
        <position position="1"/>
    </location>
</feature>
<sequence length="90" mass="9849">QRERADGGDQQPARVAVVVAAEHDGAEDTGAAEQQQDNRGHLAAHLGHDISKGLDVAVGGELRSNDQRGQHIERHQRRTLEQDRQAAQRT</sequence>
<dbReference type="AlphaFoldDB" id="A0A699X2W1"/>
<proteinExistence type="predicted"/>
<feature type="compositionally biased region" description="Basic and acidic residues" evidence="1">
    <location>
        <begin position="63"/>
        <end position="90"/>
    </location>
</feature>